<dbReference type="InterPro" id="IPR013149">
    <property type="entry name" value="ADH-like_C"/>
</dbReference>
<gene>
    <name evidence="3" type="ORF">NT03LS_0595</name>
</gene>
<dbReference type="EMBL" id="ADXJ01000232">
    <property type="protein sequence ID" value="EFS01197.1"/>
    <property type="molecule type" value="Genomic_DNA"/>
</dbReference>
<dbReference type="InterPro" id="IPR036291">
    <property type="entry name" value="NAD(P)-bd_dom_sf"/>
</dbReference>
<accession>E3ZME4</accession>
<dbReference type="Pfam" id="PF00107">
    <property type="entry name" value="ADH_zinc_N"/>
    <property type="match status" value="1"/>
</dbReference>
<protein>
    <submittedName>
        <fullName evidence="3">Putative sorbito/galactitol-1-phosphate 5-dehydrogenase</fullName>
    </submittedName>
</protein>
<dbReference type="OrthoDB" id="9806940at2"/>
<dbReference type="GO" id="GO:0016491">
    <property type="term" value="F:oxidoreductase activity"/>
    <property type="evidence" value="ECO:0007669"/>
    <property type="project" value="UniProtKB-KW"/>
</dbReference>
<keyword evidence="1" id="KW-0560">Oxidoreductase</keyword>
<dbReference type="PANTHER" id="PTHR43401">
    <property type="entry name" value="L-THREONINE 3-DEHYDROGENASE"/>
    <property type="match status" value="1"/>
</dbReference>
<dbReference type="PANTHER" id="PTHR43401:SF2">
    <property type="entry name" value="L-THREONINE 3-DEHYDROGENASE"/>
    <property type="match status" value="1"/>
</dbReference>
<dbReference type="HOGENOM" id="CLU_1589927_0_0_9"/>
<dbReference type="Gene3D" id="3.40.50.720">
    <property type="entry name" value="NAD(P)-binding Rossmann-like Domain"/>
    <property type="match status" value="1"/>
</dbReference>
<feature type="non-terminal residue" evidence="3">
    <location>
        <position position="1"/>
    </location>
</feature>
<evidence type="ECO:0000259" key="2">
    <source>
        <dbReference type="Pfam" id="PF00107"/>
    </source>
</evidence>
<organism evidence="3">
    <name type="scientific">Listeria seeligeri FSL N1-067</name>
    <dbReference type="NCBI Taxonomy" id="702453"/>
    <lineage>
        <taxon>Bacteria</taxon>
        <taxon>Bacillati</taxon>
        <taxon>Bacillota</taxon>
        <taxon>Bacilli</taxon>
        <taxon>Bacillales</taxon>
        <taxon>Listeriaceae</taxon>
        <taxon>Listeria</taxon>
    </lineage>
</organism>
<dbReference type="SUPFAM" id="SSF51735">
    <property type="entry name" value="NAD(P)-binding Rossmann-fold domains"/>
    <property type="match status" value="1"/>
</dbReference>
<evidence type="ECO:0000256" key="1">
    <source>
        <dbReference type="ARBA" id="ARBA00023002"/>
    </source>
</evidence>
<sequence length="168" mass="18697">KIFGARKVIAIDVDDKKLAQAKEVGADVVINSLKEDPLEVVAAHTDDLNADLVVEAAGSPITSAQVFAYAKKGGGVVFLGIPYADVTIERFYFEKIVRSELTVWGSWNAISAPFPGKEWQTTIHFLANKQINIEPMITHRLSLKEGPEVFERIYARNEFFGKVLFFPE</sequence>
<comment type="caution">
    <text evidence="3">The sequence shown here is derived from an EMBL/GenBank/DDBJ whole genome shotgun (WGS) entry which is preliminary data.</text>
</comment>
<reference evidence="3" key="1">
    <citation type="journal article" date="2010" name="Microbiol. Resour. Announc.">
        <title>Comparative genomics of the bacterial genus Listeria: Genome evolution is characterized by limited gene acquisition and limited gene loss.</title>
        <authorList>
            <person name="den Bakker H.C."/>
            <person name="Cummings C.A."/>
            <person name="Ferreira V."/>
            <person name="Vatta P."/>
            <person name="Orsi R.H."/>
            <person name="Degoricija L."/>
            <person name="Barker M."/>
            <person name="Petrauskene O."/>
            <person name="Furtado M.R."/>
            <person name="Wiedmann M."/>
        </authorList>
    </citation>
    <scope>NUCLEOTIDE SEQUENCE [LARGE SCALE GENOMIC DNA]</scope>
    <source>
        <strain evidence="3">FSL N1-067</strain>
    </source>
</reference>
<dbReference type="Gene3D" id="3.90.180.10">
    <property type="entry name" value="Medium-chain alcohol dehydrogenases, catalytic domain"/>
    <property type="match status" value="1"/>
</dbReference>
<feature type="domain" description="Alcohol dehydrogenase-like C-terminal" evidence="2">
    <location>
        <begin position="1"/>
        <end position="126"/>
    </location>
</feature>
<dbReference type="AlphaFoldDB" id="E3ZME4"/>
<proteinExistence type="predicted"/>
<evidence type="ECO:0000313" key="3">
    <source>
        <dbReference type="EMBL" id="EFS01197.1"/>
    </source>
</evidence>
<dbReference type="InterPro" id="IPR050129">
    <property type="entry name" value="Zn_alcohol_dh"/>
</dbReference>
<dbReference type="RefSeq" id="WP_003745627.1">
    <property type="nucleotide sequence ID" value="NZ_CM001051.1"/>
</dbReference>
<dbReference type="Proteomes" id="UP000004302">
    <property type="component" value="Chromosome"/>
</dbReference>
<dbReference type="PATRIC" id="fig|702453.3.peg.469"/>
<name>E3ZME4_LISSE</name>